<dbReference type="Proteomes" id="UP000243063">
    <property type="component" value="Chromosome I"/>
</dbReference>
<evidence type="ECO:0000256" key="2">
    <source>
        <dbReference type="SAM" id="SignalP"/>
    </source>
</evidence>
<dbReference type="EMBL" id="LT629780">
    <property type="protein sequence ID" value="SDU01760.1"/>
    <property type="molecule type" value="Genomic_DNA"/>
</dbReference>
<dbReference type="OrthoDB" id="7974733at2"/>
<keyword evidence="1" id="KW-0472">Membrane</keyword>
<dbReference type="STRING" id="1245526.SAMN05216580_0990"/>
<keyword evidence="2" id="KW-0732">Signal</keyword>
<feature type="signal peptide" evidence="2">
    <location>
        <begin position="1"/>
        <end position="23"/>
    </location>
</feature>
<protein>
    <submittedName>
        <fullName evidence="3">Uncharacterized protein</fullName>
    </submittedName>
</protein>
<dbReference type="RefSeq" id="WP_090212580.1">
    <property type="nucleotide sequence ID" value="NZ_LT629780.1"/>
</dbReference>
<organism evidence="3 4">
    <name type="scientific">Geopseudomonas guangdongensis</name>
    <dbReference type="NCBI Taxonomy" id="1245526"/>
    <lineage>
        <taxon>Bacteria</taxon>
        <taxon>Pseudomonadati</taxon>
        <taxon>Pseudomonadota</taxon>
        <taxon>Gammaproteobacteria</taxon>
        <taxon>Pseudomonadales</taxon>
        <taxon>Pseudomonadaceae</taxon>
        <taxon>Geopseudomonas</taxon>
    </lineage>
</organism>
<sequence>MVLNNLRRLAAVLLLGLCTAAQAETTALRQVFLVQNSGWMEPFYLDPQSGFKPLVGQLIAAAAGSGEVVLGGFNQASSQHPSPLWSYRGPGNHPQLQVAIEQLALARKAGGAYADTDFKEALLAAIQTALEGREGIVWIVTNNKNSPNNSRETQLRNREFYDLLHREAVISRIAAFPRKMPVQGPNYAANGLMVYAIAYGAAAGEALEAVLAQPALAEVLPGAQARLKPLTQAAVRFVPTGLQDTPGVGASLAADRQTLILDFDADSTAKTATLLGAFENRFNPYQIASARIDLGLDIPGEALAAKLSVAELENLDPGQRSAPLSIDLQLPALPSLWSSEVLLSSGYQRAGHLEIQLNDQQLRISPQFVEHMNELFPGDALPDVFIPPAETTASATRIPLLLRISHPIGPLLALLGAGLLLLGLLAYAGLRLTARRPTTLLVEGEARKVLLKPFAQLDIHDARGEKVATLARGLGSPRIAWQAPNSAVTLK</sequence>
<name>A0A1H2F315_9GAMM</name>
<feature type="transmembrane region" description="Helical" evidence="1">
    <location>
        <begin position="408"/>
        <end position="430"/>
    </location>
</feature>
<dbReference type="AlphaFoldDB" id="A0A1H2F315"/>
<proteinExistence type="predicted"/>
<keyword evidence="1" id="KW-0812">Transmembrane</keyword>
<evidence type="ECO:0000313" key="3">
    <source>
        <dbReference type="EMBL" id="SDU01760.1"/>
    </source>
</evidence>
<feature type="chain" id="PRO_5009273548" evidence="2">
    <location>
        <begin position="24"/>
        <end position="491"/>
    </location>
</feature>
<evidence type="ECO:0000256" key="1">
    <source>
        <dbReference type="SAM" id="Phobius"/>
    </source>
</evidence>
<keyword evidence="1" id="KW-1133">Transmembrane helix</keyword>
<reference evidence="4" key="1">
    <citation type="submission" date="2016-10" db="EMBL/GenBank/DDBJ databases">
        <authorList>
            <person name="Varghese N."/>
            <person name="Submissions S."/>
        </authorList>
    </citation>
    <scope>NUCLEOTIDE SEQUENCE [LARGE SCALE GENOMIC DNA]</scope>
    <source>
        <strain evidence="4">CCTCC 2012022</strain>
    </source>
</reference>
<evidence type="ECO:0000313" key="4">
    <source>
        <dbReference type="Proteomes" id="UP000243063"/>
    </source>
</evidence>
<gene>
    <name evidence="3" type="ORF">SAMN05216580_0990</name>
</gene>
<accession>A0A1H2F315</accession>
<keyword evidence="4" id="KW-1185">Reference proteome</keyword>